<accession>A0A8H7N4E1</accession>
<dbReference type="Proteomes" id="UP000616885">
    <property type="component" value="Unassembled WGS sequence"/>
</dbReference>
<reference evidence="2" key="1">
    <citation type="submission" date="2020-10" db="EMBL/GenBank/DDBJ databases">
        <title>High-Quality Genome Resource of Clonostachys rosea strain S41 by Oxford Nanopore Long-Read Sequencing.</title>
        <authorList>
            <person name="Wang H."/>
        </authorList>
    </citation>
    <scope>NUCLEOTIDE SEQUENCE</scope>
    <source>
        <strain evidence="2">S41</strain>
    </source>
</reference>
<comment type="caution">
    <text evidence="2">The sequence shown here is derived from an EMBL/GenBank/DDBJ whole genome shotgun (WGS) entry which is preliminary data.</text>
</comment>
<proteinExistence type="predicted"/>
<dbReference type="EMBL" id="JADCTT010000012">
    <property type="protein sequence ID" value="KAF9746022.1"/>
    <property type="molecule type" value="Genomic_DNA"/>
</dbReference>
<dbReference type="InterPro" id="IPR056632">
    <property type="entry name" value="DUF7730"/>
</dbReference>
<evidence type="ECO:0000313" key="2">
    <source>
        <dbReference type="EMBL" id="KAF9746022.1"/>
    </source>
</evidence>
<dbReference type="AlphaFoldDB" id="A0A8H7N4E1"/>
<dbReference type="PANTHER" id="PTHR38790">
    <property type="entry name" value="2EXR DOMAIN-CONTAINING PROTEIN-RELATED"/>
    <property type="match status" value="1"/>
</dbReference>
<organism evidence="2 3">
    <name type="scientific">Bionectria ochroleuca</name>
    <name type="common">Gliocladium roseum</name>
    <dbReference type="NCBI Taxonomy" id="29856"/>
    <lineage>
        <taxon>Eukaryota</taxon>
        <taxon>Fungi</taxon>
        <taxon>Dikarya</taxon>
        <taxon>Ascomycota</taxon>
        <taxon>Pezizomycotina</taxon>
        <taxon>Sordariomycetes</taxon>
        <taxon>Hypocreomycetidae</taxon>
        <taxon>Hypocreales</taxon>
        <taxon>Bionectriaceae</taxon>
        <taxon>Clonostachys</taxon>
    </lineage>
</organism>
<sequence length="521" mass="59796">MVHFSFIRPLESIVGYEVADRVEDAASDFRDNVDFEIVFRQILEDEGLVLPEIWDEGRRRGLIRSSPRIVKSTFQAAGWFCGILTVKAVYLSAQKIPFSRYGKRRREEKVRQKAFREIFIKPAIERPVSLAIPSTSSTKTGGFFRLPPELRIKILVCAFGQRTLHMSLEYQHPLYVPHERRQGYATHAGIEKLAGFEESHLRTEIPKKWIWFGCVCHRFRPVADGNIPLSFGRVGLGAEDIDSEYILSARYEELWRGDLDLGNDLCLEGFGYCDKWEGSWPEKCHIGIMGWLLTCKQAYLEGLHVLYSTNTIQISSMQLHRSLPDILSPTIISNMTSLELVWDLAALSFDDGFISKKVLNSKNQQKPLFPYMKYLRVAFTEDLTSRRYQALGIRWDLSESGLADTLNHFIFPMLDKFVDRTVPPTTDVTVSCLSWNWYRAIDLRLVDVQGEVQSRPQRADIGGLKIFRLITKSETKNSATGGENLPYQGSREGIWIHVAQRHVPSKPKLSEDPRRGHLYDF</sequence>
<evidence type="ECO:0000313" key="3">
    <source>
        <dbReference type="Proteomes" id="UP000616885"/>
    </source>
</evidence>
<protein>
    <recommendedName>
        <fullName evidence="1">DUF7730 domain-containing protein</fullName>
    </recommendedName>
</protein>
<dbReference type="PANTHER" id="PTHR38790:SF4">
    <property type="entry name" value="2EXR DOMAIN-CONTAINING PROTEIN"/>
    <property type="match status" value="1"/>
</dbReference>
<feature type="domain" description="DUF7730" evidence="1">
    <location>
        <begin position="283"/>
        <end position="349"/>
    </location>
</feature>
<evidence type="ECO:0000259" key="1">
    <source>
        <dbReference type="Pfam" id="PF24864"/>
    </source>
</evidence>
<gene>
    <name evidence="2" type="ORF">IM811_004323</name>
</gene>
<dbReference type="Pfam" id="PF24864">
    <property type="entry name" value="DUF7730"/>
    <property type="match status" value="1"/>
</dbReference>
<name>A0A8H7N4E1_BIOOC</name>